<organism evidence="4">
    <name type="scientific">Diacronema lutheri</name>
    <name type="common">Unicellular marine alga</name>
    <name type="synonym">Monochrysis lutheri</name>
    <dbReference type="NCBI Taxonomy" id="2081491"/>
    <lineage>
        <taxon>Eukaryota</taxon>
        <taxon>Haptista</taxon>
        <taxon>Haptophyta</taxon>
        <taxon>Pavlovophyceae</taxon>
        <taxon>Pavlovales</taxon>
        <taxon>Pavlovaceae</taxon>
        <taxon>Diacronema</taxon>
    </lineage>
</organism>
<dbReference type="SUPFAM" id="SSF50978">
    <property type="entry name" value="WD40 repeat-like"/>
    <property type="match status" value="2"/>
</dbReference>
<keyword evidence="2" id="KW-0677">Repeat</keyword>
<dbReference type="Gene3D" id="2.130.10.10">
    <property type="entry name" value="YVTN repeat-like/Quinoprotein amine dehydrogenase"/>
    <property type="match status" value="3"/>
</dbReference>
<dbReference type="InterPro" id="IPR020472">
    <property type="entry name" value="WD40_PAC1"/>
</dbReference>
<evidence type="ECO:0000313" key="5">
    <source>
        <dbReference type="EMBL" id="KAG8470597.1"/>
    </source>
</evidence>
<keyword evidence="1 3" id="KW-0853">WD repeat</keyword>
<dbReference type="EMBL" id="JAGTXO010000001">
    <property type="protein sequence ID" value="KAG8470597.1"/>
    <property type="molecule type" value="Genomic_DNA"/>
</dbReference>
<evidence type="ECO:0000256" key="2">
    <source>
        <dbReference type="ARBA" id="ARBA00022737"/>
    </source>
</evidence>
<gene>
    <name evidence="5" type="ORF">KFE25_009018</name>
    <name evidence="4" type="ORF">PLUT1463_LOCUS7556</name>
</gene>
<dbReference type="PROSITE" id="PS00678">
    <property type="entry name" value="WD_REPEATS_1"/>
    <property type="match status" value="3"/>
</dbReference>
<dbReference type="InterPro" id="IPR001680">
    <property type="entry name" value="WD40_rpt"/>
</dbReference>
<accession>A0A7R9YLD9</accession>
<dbReference type="GO" id="GO:0005669">
    <property type="term" value="C:transcription factor TFIID complex"/>
    <property type="evidence" value="ECO:0007669"/>
    <property type="project" value="TreeGrafter"/>
</dbReference>
<dbReference type="AlphaFoldDB" id="A0A7R9YLD9"/>
<feature type="repeat" description="WD" evidence="3">
    <location>
        <begin position="9"/>
        <end position="50"/>
    </location>
</feature>
<reference evidence="5" key="2">
    <citation type="submission" date="2021-05" db="EMBL/GenBank/DDBJ databases">
        <title>The genome of the haptophyte Pavlova lutheri (Diacronema luteri, Pavlovales) - a model for lipid biosynthesis in eukaryotic algae.</title>
        <authorList>
            <person name="Hulatt C.J."/>
            <person name="Posewitz M.C."/>
        </authorList>
    </citation>
    <scope>NUCLEOTIDE SEQUENCE</scope>
    <source>
        <strain evidence="5">NIVA-4/92</strain>
    </source>
</reference>
<dbReference type="PRINTS" id="PR00320">
    <property type="entry name" value="GPROTEINBRPT"/>
</dbReference>
<evidence type="ECO:0008006" key="7">
    <source>
        <dbReference type="Google" id="ProtNLM"/>
    </source>
</evidence>
<feature type="repeat" description="WD" evidence="3">
    <location>
        <begin position="157"/>
        <end position="198"/>
    </location>
</feature>
<dbReference type="EMBL" id="HBEB01011677">
    <property type="protein sequence ID" value="CAD8273242.1"/>
    <property type="molecule type" value="Transcribed_RNA"/>
</dbReference>
<feature type="repeat" description="WD" evidence="3">
    <location>
        <begin position="199"/>
        <end position="240"/>
    </location>
</feature>
<feature type="repeat" description="WD" evidence="3">
    <location>
        <begin position="122"/>
        <end position="156"/>
    </location>
</feature>
<dbReference type="PANTHER" id="PTHR19879">
    <property type="entry name" value="TRANSCRIPTION INITIATION FACTOR TFIID"/>
    <property type="match status" value="1"/>
</dbReference>
<dbReference type="CDD" id="cd00200">
    <property type="entry name" value="WD40"/>
    <property type="match status" value="1"/>
</dbReference>
<name>A0A7R9YLD9_DIALT</name>
<dbReference type="OrthoDB" id="674604at2759"/>
<evidence type="ECO:0000256" key="3">
    <source>
        <dbReference type="PROSITE-ProRule" id="PRU00221"/>
    </source>
</evidence>
<dbReference type="Proteomes" id="UP000751190">
    <property type="component" value="Unassembled WGS sequence"/>
</dbReference>
<evidence type="ECO:0000256" key="1">
    <source>
        <dbReference type="ARBA" id="ARBA00022574"/>
    </source>
</evidence>
<evidence type="ECO:0000313" key="6">
    <source>
        <dbReference type="Proteomes" id="UP000751190"/>
    </source>
</evidence>
<proteinExistence type="predicted"/>
<dbReference type="GO" id="GO:0016251">
    <property type="term" value="F:RNA polymerase II general transcription initiation factor activity"/>
    <property type="evidence" value="ECO:0007669"/>
    <property type="project" value="TreeGrafter"/>
</dbReference>
<dbReference type="PROSITE" id="PS50294">
    <property type="entry name" value="WD_REPEATS_REGION"/>
    <property type="match status" value="5"/>
</dbReference>
<feature type="repeat" description="WD" evidence="3">
    <location>
        <begin position="283"/>
        <end position="316"/>
    </location>
</feature>
<dbReference type="Pfam" id="PF00400">
    <property type="entry name" value="WD40"/>
    <property type="match status" value="7"/>
</dbReference>
<dbReference type="InterPro" id="IPR019775">
    <property type="entry name" value="WD40_repeat_CS"/>
</dbReference>
<dbReference type="PROSITE" id="PS50082">
    <property type="entry name" value="WD_REPEATS_2"/>
    <property type="match status" value="6"/>
</dbReference>
<dbReference type="InterPro" id="IPR015943">
    <property type="entry name" value="WD40/YVTN_repeat-like_dom_sf"/>
</dbReference>
<reference evidence="4" key="1">
    <citation type="submission" date="2021-01" db="EMBL/GenBank/DDBJ databases">
        <authorList>
            <person name="Corre E."/>
            <person name="Pelletier E."/>
            <person name="Niang G."/>
            <person name="Scheremetjew M."/>
            <person name="Finn R."/>
            <person name="Kale V."/>
            <person name="Holt S."/>
            <person name="Cochrane G."/>
            <person name="Meng A."/>
            <person name="Brown T."/>
            <person name="Cohen L."/>
        </authorList>
    </citation>
    <scope>NUCLEOTIDE SEQUENCE</scope>
    <source>
        <strain evidence="4">RCC1537</strain>
    </source>
</reference>
<protein>
    <recommendedName>
        <fullName evidence="7">Guanine nucleotide-binding protein subunit beta-like protein</fullName>
    </recommendedName>
</protein>
<dbReference type="GO" id="GO:0006367">
    <property type="term" value="P:transcription initiation at RNA polymerase II promoter"/>
    <property type="evidence" value="ECO:0007669"/>
    <property type="project" value="TreeGrafter"/>
</dbReference>
<dbReference type="SMART" id="SM00320">
    <property type="entry name" value="WD40"/>
    <property type="match status" value="7"/>
</dbReference>
<keyword evidence="6" id="KW-1185">Reference proteome</keyword>
<feature type="repeat" description="WD" evidence="3">
    <location>
        <begin position="241"/>
        <end position="282"/>
    </location>
</feature>
<dbReference type="InterPro" id="IPR036322">
    <property type="entry name" value="WD40_repeat_dom_sf"/>
</dbReference>
<evidence type="ECO:0000313" key="4">
    <source>
        <dbReference type="EMBL" id="CAD8273242.1"/>
    </source>
</evidence>
<sequence>MLSRRVYDRGGHTGAVLRLCFHPSSRLLATCGADQRLKLWDVATPESQPAECVSTFHKTDGWIYSVSISHTGSLVACACADQIVRVIDLATLRLLRPEERGMLGKHAPSSADKEAVRFKGPVLSIDFSPEDSWICVGGSDNKVTLWRVSDGECYQTFEGHTDGVTSVRFSPDGMMILSASYDGTAKIWRVSDGHLNMVLEQHTSFVSGAEYGEKGQLVATGGGDHLVLVWDAEEGKVLHTLRAHESWVLAVAFAPRDHMLASCGADNLVLLWDTANGTQLSRLLGHTDWVETVAFDPTGSMLASAGHDRDILVWDVTVPTAPTIRRTLKGRRPWPILSSIYFKAIDLSDWLTGASQRHDEQEQLSVLDAVTEHTAEHADPRMLEIATRVEGHLAERAMALVRDDVHGLDVTDQVSLATMFLTFAGEDGRVPRNAFVNACVQDPHLKRLLEHEDDAHRTAEHKLRERAAHVTWEEVLACFEVVHMFEGHSDSFSDGFRISVLGF</sequence>
<dbReference type="PANTHER" id="PTHR19879:SF9">
    <property type="entry name" value="TRANSCRIPTION INITIATION FACTOR TFIID SUBUNIT 5"/>
    <property type="match status" value="1"/>
</dbReference>